<dbReference type="STRING" id="1838280.A6M21_07925"/>
<dbReference type="OrthoDB" id="9772751at2"/>
<dbReference type="AlphaFoldDB" id="A0A1B7LFU4"/>
<dbReference type="InterPro" id="IPR041698">
    <property type="entry name" value="Methyltransf_25"/>
</dbReference>
<evidence type="ECO:0000259" key="1">
    <source>
        <dbReference type="Pfam" id="PF13649"/>
    </source>
</evidence>
<dbReference type="InterPro" id="IPR029063">
    <property type="entry name" value="SAM-dependent_MTases_sf"/>
</dbReference>
<dbReference type="SUPFAM" id="SSF53335">
    <property type="entry name" value="S-adenosyl-L-methionine-dependent methyltransferases"/>
    <property type="match status" value="1"/>
</dbReference>
<evidence type="ECO:0000313" key="2">
    <source>
        <dbReference type="EMBL" id="OAT83603.1"/>
    </source>
</evidence>
<dbReference type="RefSeq" id="WP_066667455.1">
    <property type="nucleotide sequence ID" value="NZ_LYVF01000106.1"/>
</dbReference>
<reference evidence="2 3" key="1">
    <citation type="submission" date="2016-04" db="EMBL/GenBank/DDBJ databases">
        <authorList>
            <person name="Evans L.H."/>
            <person name="Alamgir A."/>
            <person name="Owens N."/>
            <person name="Weber N.D."/>
            <person name="Virtaneva K."/>
            <person name="Barbian K."/>
            <person name="Babar A."/>
            <person name="Rosenke K."/>
        </authorList>
    </citation>
    <scope>NUCLEOTIDE SEQUENCE [LARGE SCALE GENOMIC DNA]</scope>
    <source>
        <strain evidence="2 3">LMa1</strain>
    </source>
</reference>
<evidence type="ECO:0000313" key="3">
    <source>
        <dbReference type="Proteomes" id="UP000078532"/>
    </source>
</evidence>
<proteinExistence type="predicted"/>
<accession>A0A1B7LFU4</accession>
<dbReference type="EMBL" id="LYVF01000106">
    <property type="protein sequence ID" value="OAT83603.1"/>
    <property type="molecule type" value="Genomic_DNA"/>
</dbReference>
<sequence>MRDRIQEKEALEAAPVVEEYDLMSRSGHMRKQYKLMAGKILSLLPAGGEVLDIGTGPGCLAVEIARRHPAVRVTGLDLSENMLQAAARRAAGNGITGRTTWVQGDAANLEMFDGNSFDAVVSMGSMHHWHRPVTVFNEAYRVLKPGGFILVRDLRWGWPLKLIKTMCAFYMPPFLRGVRQEYLDSINSAYTMQEIDEFLKSSMLPEWTLSGDWLAMNIKAVAVDGGSR</sequence>
<dbReference type="GO" id="GO:0008168">
    <property type="term" value="F:methyltransferase activity"/>
    <property type="evidence" value="ECO:0007669"/>
    <property type="project" value="TreeGrafter"/>
</dbReference>
<gene>
    <name evidence="2" type="ORF">A6M21_07925</name>
</gene>
<feature type="domain" description="Methyltransferase" evidence="1">
    <location>
        <begin position="50"/>
        <end position="147"/>
    </location>
</feature>
<keyword evidence="3" id="KW-1185">Reference proteome</keyword>
<name>A0A1B7LFU4_9FIRM</name>
<dbReference type="PANTHER" id="PTHR43591:SF24">
    <property type="entry name" value="2-METHOXY-6-POLYPRENYL-1,4-BENZOQUINOL METHYLASE, MITOCHONDRIAL"/>
    <property type="match status" value="1"/>
</dbReference>
<dbReference type="Pfam" id="PF13649">
    <property type="entry name" value="Methyltransf_25"/>
    <property type="match status" value="1"/>
</dbReference>
<dbReference type="Gene3D" id="3.40.50.150">
    <property type="entry name" value="Vaccinia Virus protein VP39"/>
    <property type="match status" value="1"/>
</dbReference>
<protein>
    <recommendedName>
        <fullName evidence="1">Methyltransferase domain-containing protein</fullName>
    </recommendedName>
</protein>
<organism evidence="2 3">
    <name type="scientific">Desulfotomaculum copahuensis</name>
    <dbReference type="NCBI Taxonomy" id="1838280"/>
    <lineage>
        <taxon>Bacteria</taxon>
        <taxon>Bacillati</taxon>
        <taxon>Bacillota</taxon>
        <taxon>Clostridia</taxon>
        <taxon>Eubacteriales</taxon>
        <taxon>Desulfotomaculaceae</taxon>
        <taxon>Desulfotomaculum</taxon>
    </lineage>
</organism>
<dbReference type="CDD" id="cd02440">
    <property type="entry name" value="AdoMet_MTases"/>
    <property type="match status" value="1"/>
</dbReference>
<dbReference type="Proteomes" id="UP000078532">
    <property type="component" value="Unassembled WGS sequence"/>
</dbReference>
<comment type="caution">
    <text evidence="2">The sequence shown here is derived from an EMBL/GenBank/DDBJ whole genome shotgun (WGS) entry which is preliminary data.</text>
</comment>
<dbReference type="PANTHER" id="PTHR43591">
    <property type="entry name" value="METHYLTRANSFERASE"/>
    <property type="match status" value="1"/>
</dbReference>